<evidence type="ECO:0000313" key="2">
    <source>
        <dbReference type="EMBL" id="OEJ84885.1"/>
    </source>
</evidence>
<feature type="region of interest" description="Disordered" evidence="1">
    <location>
        <begin position="254"/>
        <end position="276"/>
    </location>
</feature>
<dbReference type="OrthoDB" id="3971231at2759"/>
<evidence type="ECO:0000256" key="1">
    <source>
        <dbReference type="SAM" id="MobiDB-lite"/>
    </source>
</evidence>
<name>A0A1E5RDA6_HANUV</name>
<comment type="caution">
    <text evidence="2">The sequence shown here is derived from an EMBL/GenBank/DDBJ whole genome shotgun (WGS) entry which is preliminary data.</text>
</comment>
<reference evidence="3" key="1">
    <citation type="journal article" date="2016" name="Genome Announc.">
        <title>Genome sequences of three species of Hanseniaspora isolated from spontaneous wine fermentations.</title>
        <authorList>
            <person name="Sternes P.R."/>
            <person name="Lee D."/>
            <person name="Kutyna D.R."/>
            <person name="Borneman A.R."/>
        </authorList>
    </citation>
    <scope>NUCLEOTIDE SEQUENCE [LARGE SCALE GENOMIC DNA]</scope>
    <source>
        <strain evidence="3">AWRI3580</strain>
    </source>
</reference>
<dbReference type="InterPro" id="IPR035969">
    <property type="entry name" value="Rab-GAP_TBC_sf"/>
</dbReference>
<accession>A0A1E5RDA6</accession>
<protein>
    <submittedName>
        <fullName evidence="2">Oxidant-induced cell-cycle arrest protein 5</fullName>
    </submittedName>
</protein>
<feature type="compositionally biased region" description="Basic and acidic residues" evidence="1">
    <location>
        <begin position="125"/>
        <end position="155"/>
    </location>
</feature>
<evidence type="ECO:0000313" key="3">
    <source>
        <dbReference type="Proteomes" id="UP000095358"/>
    </source>
</evidence>
<feature type="region of interest" description="Disordered" evidence="1">
    <location>
        <begin position="1"/>
        <end position="42"/>
    </location>
</feature>
<feature type="region of interest" description="Disordered" evidence="1">
    <location>
        <begin position="727"/>
        <end position="759"/>
    </location>
</feature>
<feature type="compositionally biased region" description="Basic and acidic residues" evidence="1">
    <location>
        <begin position="1"/>
        <end position="23"/>
    </location>
</feature>
<feature type="region of interest" description="Disordered" evidence="1">
    <location>
        <begin position="125"/>
        <end position="163"/>
    </location>
</feature>
<feature type="compositionally biased region" description="Polar residues" evidence="1">
    <location>
        <begin position="728"/>
        <end position="751"/>
    </location>
</feature>
<organism evidence="2 3">
    <name type="scientific">Hanseniaspora uvarum</name>
    <name type="common">Yeast</name>
    <name type="synonym">Kloeckera apiculata</name>
    <dbReference type="NCBI Taxonomy" id="29833"/>
    <lineage>
        <taxon>Eukaryota</taxon>
        <taxon>Fungi</taxon>
        <taxon>Dikarya</taxon>
        <taxon>Ascomycota</taxon>
        <taxon>Saccharomycotina</taxon>
        <taxon>Saccharomycetes</taxon>
        <taxon>Saccharomycodales</taxon>
        <taxon>Saccharomycodaceae</taxon>
        <taxon>Hanseniaspora</taxon>
    </lineage>
</organism>
<dbReference type="EMBL" id="LPNN01000007">
    <property type="protein sequence ID" value="OEJ84885.1"/>
    <property type="molecule type" value="Genomic_DNA"/>
</dbReference>
<sequence length="794" mass="92984">MNSEHDRSSSKQDFNNRFHDSNRSKTTINTDKTSSSNYQGHHMHQYKKLQNYEDSMKFKRNIINEVIQLIKEKDHNSLAYIARTCGIPPQLRHLVWPIMLKYHPFVISPNIMTNTLEFNIHHDEINNKDEHDSPNDRKKSNTSTHSDHLNNEHVSNHNLNWNYKPETKDKSEILKMIQKDINKYIMVEHKDQDLEQIVTDCVLKFLAKWGKIFKYESGLTWVCLSLMEWCSPYEYIKNESCLKVLPGRSFYRSTHGNSSKKNHKNDSSKEKSQLNSSNIETLDKISRNLFLDYPMTEGMKELYENSEYNMLNSKTNIFALFEKTLLVFLHSPDLKSIIINKESRLSQDYSPVISGGDYNFNQNLFYKIFEDCFPDLYQSFQEQLSDVMNTSQNTWISYWIKFGAVRTFNKSDRARLWDMMFGWRAHPTNLDFFLKYKNDNLKYTHFYNNEIPMRWTVPPETGELTFKQQIDKYCNLNEDYFWFPDLSQMKLSKSTLDSYIFQELLKRNQQDGDSGTDVDADTKIENLDKKTEVLNSSKRSNSFYSYSLIDLHTQQIFICLTILQKNEFKLLEYEEREVLEFLNNVPILSKYDDLMYKNISQYNFELQHSLEFRNGEISDKESLYSMNSETEISNLLANSNRLEILTSADQFYSNLLTVTSSSNNLLSSSHFSQTPGFIIPGGDTDNESLASDLIDDIRSDKLLTPVKSMNLRNLQSLDHPMSLLSRPPSVQTKSKHPQNLFNNVKSSTGSRPGNKKIEFGTDDKTLHSFNEILSGSGDIWRKWAYHELEQSNVN</sequence>
<dbReference type="Proteomes" id="UP000095358">
    <property type="component" value="Unassembled WGS sequence"/>
</dbReference>
<keyword evidence="3" id="KW-1185">Reference proteome</keyword>
<dbReference type="VEuPathDB" id="FungiDB:AWRI3580_g3296"/>
<dbReference type="STRING" id="29833.A0A1E5RDA6"/>
<dbReference type="Gene3D" id="1.10.472.80">
    <property type="entry name" value="Ypt/Rab-GAP domain of gyp1p, domain 3"/>
    <property type="match status" value="1"/>
</dbReference>
<feature type="compositionally biased region" description="Polar residues" evidence="1">
    <location>
        <begin position="24"/>
        <end position="39"/>
    </location>
</feature>
<dbReference type="AlphaFoldDB" id="A0A1E5RDA6"/>
<gene>
    <name evidence="2" type="ORF">AWRI3580_g3296</name>
</gene>
<dbReference type="SUPFAM" id="SSF47923">
    <property type="entry name" value="Ypt/Rab-GAP domain of gyp1p"/>
    <property type="match status" value="2"/>
</dbReference>
<proteinExistence type="predicted"/>